<protein>
    <submittedName>
        <fullName evidence="3">Uncharacterized protein</fullName>
    </submittedName>
</protein>
<comment type="caution">
    <text evidence="3">The sequence shown here is derived from an EMBL/GenBank/DDBJ whole genome shotgun (WGS) entry which is preliminary data.</text>
</comment>
<dbReference type="AlphaFoldDB" id="A0A1R0ZZR9"/>
<evidence type="ECO:0000256" key="1">
    <source>
        <dbReference type="SAM" id="Phobius"/>
    </source>
</evidence>
<dbReference type="EMBL" id="MRTF01000056">
    <property type="protein sequence ID" value="OME77388.1"/>
    <property type="molecule type" value="Genomic_DNA"/>
</dbReference>
<accession>A0A1R0ZZR9</accession>
<proteinExistence type="predicted"/>
<keyword evidence="1" id="KW-0472">Membrane</keyword>
<feature type="non-terminal residue" evidence="3">
    <location>
        <position position="1"/>
    </location>
</feature>
<name>A0A1R0ZZR9_PAELA</name>
<reference evidence="3 4" key="1">
    <citation type="submission" date="2016-11" db="EMBL/GenBank/DDBJ databases">
        <title>Paenibacillus species isolates.</title>
        <authorList>
            <person name="Beno S.M."/>
        </authorList>
    </citation>
    <scope>NUCLEOTIDE SEQUENCE [LARGE SCALE GENOMIC DNA]</scope>
    <source>
        <strain evidence="3 4">FSL F4-0100</strain>
    </source>
</reference>
<evidence type="ECO:0000313" key="4">
    <source>
        <dbReference type="Proteomes" id="UP000187074"/>
    </source>
</evidence>
<gene>
    <name evidence="3" type="ORF">BK123_34470</name>
    <name evidence="2" type="ORF">BK123_34565</name>
</gene>
<keyword evidence="1" id="KW-1133">Transmembrane helix</keyword>
<evidence type="ECO:0000313" key="2">
    <source>
        <dbReference type="EMBL" id="OME77388.1"/>
    </source>
</evidence>
<sequence length="59" mass="5776">AVGAVIGGIVVDSISLAAVGWFGGVGVAIGLIPAIISLSMHRRSAGGGTKRSVTDKTEV</sequence>
<organism evidence="3 4">
    <name type="scientific">Paenibacillus lautus</name>
    <name type="common">Bacillus lautus</name>
    <dbReference type="NCBI Taxonomy" id="1401"/>
    <lineage>
        <taxon>Bacteria</taxon>
        <taxon>Bacillati</taxon>
        <taxon>Bacillota</taxon>
        <taxon>Bacilli</taxon>
        <taxon>Bacillales</taxon>
        <taxon>Paenibacillaceae</taxon>
        <taxon>Paenibacillus</taxon>
    </lineage>
</organism>
<dbReference type="Proteomes" id="UP000187074">
    <property type="component" value="Unassembled WGS sequence"/>
</dbReference>
<evidence type="ECO:0000313" key="3">
    <source>
        <dbReference type="EMBL" id="OME78761.1"/>
    </source>
</evidence>
<dbReference type="EMBL" id="MRTF01000047">
    <property type="protein sequence ID" value="OME78761.1"/>
    <property type="molecule type" value="Genomic_DNA"/>
</dbReference>
<keyword evidence="1" id="KW-0812">Transmembrane</keyword>
<feature type="transmembrane region" description="Helical" evidence="1">
    <location>
        <begin position="14"/>
        <end position="36"/>
    </location>
</feature>